<accession>H2CD54</accession>
<dbReference type="SUPFAM" id="SSF53335">
    <property type="entry name" value="S-adenosyl-L-methionine-dependent methyltransferases"/>
    <property type="match status" value="1"/>
</dbReference>
<dbReference type="EMBL" id="JH597773">
    <property type="protein sequence ID" value="EHQ07530.1"/>
    <property type="molecule type" value="Genomic_DNA"/>
</dbReference>
<name>H2CD54_9LEPT</name>
<sequence>MNEKAIMHRQEDVETDLEGHRLISDELLFRWYNDSYSTSKHLLALYSVARGLRARSIVEVGFGRSTFVLARAAAENEGRFVTCDNRDFQYLLSSEERSVTDYKLGFSNLVWSDETLNRVGIDMAFLDYFSSEEVDPQFVKSELKQCIALLKTNAVIAVHDVFVDRYSVGKALRSLCRWNRHLEYSVLPYNYGLGLIRYTGPSKYGMISESWTKQ</sequence>
<dbReference type="HOGENOM" id="CLU_1287542_0_0_12"/>
<reference evidence="1 2" key="1">
    <citation type="submission" date="2011-10" db="EMBL/GenBank/DDBJ databases">
        <title>The Improved High-Quality Draft genome of Leptonema illini DSM 21528.</title>
        <authorList>
            <consortium name="US DOE Joint Genome Institute (JGI-PGF)"/>
            <person name="Lucas S."/>
            <person name="Copeland A."/>
            <person name="Lapidus A."/>
            <person name="Glavina del Rio T."/>
            <person name="Dalin E."/>
            <person name="Tice H."/>
            <person name="Bruce D."/>
            <person name="Goodwin L."/>
            <person name="Pitluck S."/>
            <person name="Peters L."/>
            <person name="Mikhailova N."/>
            <person name="Held B."/>
            <person name="Kyrpides N."/>
            <person name="Mavromatis K."/>
            <person name="Ivanova N."/>
            <person name="Markowitz V."/>
            <person name="Cheng J.-F."/>
            <person name="Hugenholtz P."/>
            <person name="Woyke T."/>
            <person name="Wu D."/>
            <person name="Gronow S."/>
            <person name="Wellnitz S."/>
            <person name="Brambilla E.-M."/>
            <person name="Klenk H.-P."/>
            <person name="Eisen J.A."/>
        </authorList>
    </citation>
    <scope>NUCLEOTIDE SEQUENCE [LARGE SCALE GENOMIC DNA]</scope>
    <source>
        <strain evidence="1 2">DSM 21528</strain>
    </source>
</reference>
<gene>
    <name evidence="1" type="ORF">Lepil_2861</name>
</gene>
<proteinExistence type="predicted"/>
<dbReference type="Proteomes" id="UP000005737">
    <property type="component" value="Unassembled WGS sequence"/>
</dbReference>
<evidence type="ECO:0000313" key="1">
    <source>
        <dbReference type="EMBL" id="EHQ07530.1"/>
    </source>
</evidence>
<protein>
    <submittedName>
        <fullName evidence="1">Uncharacterized protein</fullName>
    </submittedName>
</protein>
<dbReference type="Gene3D" id="3.40.50.150">
    <property type="entry name" value="Vaccinia Virus protein VP39"/>
    <property type="match status" value="1"/>
</dbReference>
<dbReference type="STRING" id="183.GCA_002009735_00644"/>
<dbReference type="AlphaFoldDB" id="H2CD54"/>
<dbReference type="RefSeq" id="WP_002773481.1">
    <property type="nucleotide sequence ID" value="NZ_JH597773.1"/>
</dbReference>
<dbReference type="InterPro" id="IPR029063">
    <property type="entry name" value="SAM-dependent_MTases_sf"/>
</dbReference>
<dbReference type="Pfam" id="PF13578">
    <property type="entry name" value="Methyltransf_24"/>
    <property type="match status" value="1"/>
</dbReference>
<evidence type="ECO:0000313" key="2">
    <source>
        <dbReference type="Proteomes" id="UP000005737"/>
    </source>
</evidence>
<keyword evidence="2" id="KW-1185">Reference proteome</keyword>
<organism evidence="1 2">
    <name type="scientific">Leptonema illini DSM 21528</name>
    <dbReference type="NCBI Taxonomy" id="929563"/>
    <lineage>
        <taxon>Bacteria</taxon>
        <taxon>Pseudomonadati</taxon>
        <taxon>Spirochaetota</taxon>
        <taxon>Spirochaetia</taxon>
        <taxon>Leptospirales</taxon>
        <taxon>Leptospiraceae</taxon>
        <taxon>Leptonema</taxon>
    </lineage>
</organism>